<organism evidence="1 2">
    <name type="scientific">Pleurodeles waltl</name>
    <name type="common">Iberian ribbed newt</name>
    <dbReference type="NCBI Taxonomy" id="8319"/>
    <lineage>
        <taxon>Eukaryota</taxon>
        <taxon>Metazoa</taxon>
        <taxon>Chordata</taxon>
        <taxon>Craniata</taxon>
        <taxon>Vertebrata</taxon>
        <taxon>Euteleostomi</taxon>
        <taxon>Amphibia</taxon>
        <taxon>Batrachia</taxon>
        <taxon>Caudata</taxon>
        <taxon>Salamandroidea</taxon>
        <taxon>Salamandridae</taxon>
        <taxon>Pleurodelinae</taxon>
        <taxon>Pleurodeles</taxon>
    </lineage>
</organism>
<dbReference type="EMBL" id="JANPWB010000007">
    <property type="protein sequence ID" value="KAJ1173468.1"/>
    <property type="molecule type" value="Genomic_DNA"/>
</dbReference>
<evidence type="ECO:0000313" key="1">
    <source>
        <dbReference type="EMBL" id="KAJ1173468.1"/>
    </source>
</evidence>
<gene>
    <name evidence="1" type="ORF">NDU88_005300</name>
</gene>
<protein>
    <submittedName>
        <fullName evidence="1">Uncharacterized protein</fullName>
    </submittedName>
</protein>
<sequence>MGKFRPKSQGAPWAELGPARQLTIGEPGESAAPTMMQDTLNKILGSIEDTKLTLNQKIGKASSELSHLRMDHHKLVDRVEATETTLEDLQPAHQALRVQVTPLSERVQVLEHRAEDAEGCSRRNNIRIVGMPEGVEGTDAVTYLKTWLCTKPKPGRPPRTIVAKLLHYRDRDLL</sequence>
<keyword evidence="2" id="KW-1185">Reference proteome</keyword>
<reference evidence="1" key="1">
    <citation type="journal article" date="2022" name="bioRxiv">
        <title>Sequencing and chromosome-scale assembly of the giantPleurodeles waltlgenome.</title>
        <authorList>
            <person name="Brown T."/>
            <person name="Elewa A."/>
            <person name="Iarovenko S."/>
            <person name="Subramanian E."/>
            <person name="Araus A.J."/>
            <person name="Petzold A."/>
            <person name="Susuki M."/>
            <person name="Suzuki K.-i.T."/>
            <person name="Hayashi T."/>
            <person name="Toyoda A."/>
            <person name="Oliveira C."/>
            <person name="Osipova E."/>
            <person name="Leigh N.D."/>
            <person name="Simon A."/>
            <person name="Yun M.H."/>
        </authorList>
    </citation>
    <scope>NUCLEOTIDE SEQUENCE</scope>
    <source>
        <strain evidence="1">20211129_DDA</strain>
        <tissue evidence="1">Liver</tissue>
    </source>
</reference>
<dbReference type="Proteomes" id="UP001066276">
    <property type="component" value="Chromosome 4_1"/>
</dbReference>
<proteinExistence type="predicted"/>
<accession>A0AAV7TC48</accession>
<name>A0AAV7TC48_PLEWA</name>
<dbReference type="AlphaFoldDB" id="A0AAV7TC48"/>
<dbReference type="PANTHER" id="PTHR11505">
    <property type="entry name" value="L1 TRANSPOSABLE ELEMENT-RELATED"/>
    <property type="match status" value="1"/>
</dbReference>
<comment type="caution">
    <text evidence="1">The sequence shown here is derived from an EMBL/GenBank/DDBJ whole genome shotgun (WGS) entry which is preliminary data.</text>
</comment>
<evidence type="ECO:0000313" key="2">
    <source>
        <dbReference type="Proteomes" id="UP001066276"/>
    </source>
</evidence>
<dbReference type="InterPro" id="IPR004244">
    <property type="entry name" value="Transposase_22"/>
</dbReference>